<reference evidence="1" key="1">
    <citation type="submission" date="2020-10" db="EMBL/GenBank/DDBJ databases">
        <authorList>
            <person name="Gilroy R."/>
        </authorList>
    </citation>
    <scope>NUCLEOTIDE SEQUENCE</scope>
    <source>
        <strain evidence="1">CHK195-11698</strain>
    </source>
</reference>
<protein>
    <recommendedName>
        <fullName evidence="3">Sulfotransferase family protein</fullName>
    </recommendedName>
</protein>
<dbReference type="Proteomes" id="UP000824175">
    <property type="component" value="Unassembled WGS sequence"/>
</dbReference>
<evidence type="ECO:0000313" key="1">
    <source>
        <dbReference type="EMBL" id="HIU14197.1"/>
    </source>
</evidence>
<accession>A0A9D1HQR3</accession>
<reference evidence="1" key="2">
    <citation type="journal article" date="2021" name="PeerJ">
        <title>Extensive microbial diversity within the chicken gut microbiome revealed by metagenomics and culture.</title>
        <authorList>
            <person name="Gilroy R."/>
            <person name="Ravi A."/>
            <person name="Getino M."/>
            <person name="Pursley I."/>
            <person name="Horton D.L."/>
            <person name="Alikhan N.F."/>
            <person name="Baker D."/>
            <person name="Gharbi K."/>
            <person name="Hall N."/>
            <person name="Watson M."/>
            <person name="Adriaenssens E.M."/>
            <person name="Foster-Nyarko E."/>
            <person name="Jarju S."/>
            <person name="Secka A."/>
            <person name="Antonio M."/>
            <person name="Oren A."/>
            <person name="Chaudhuri R.R."/>
            <person name="La Ragione R."/>
            <person name="Hildebrand F."/>
            <person name="Pallen M.J."/>
        </authorList>
    </citation>
    <scope>NUCLEOTIDE SEQUENCE</scope>
    <source>
        <strain evidence="1">CHK195-11698</strain>
    </source>
</reference>
<evidence type="ECO:0008006" key="3">
    <source>
        <dbReference type="Google" id="ProtNLM"/>
    </source>
</evidence>
<proteinExistence type="predicted"/>
<dbReference type="EMBL" id="DVMJ01000077">
    <property type="protein sequence ID" value="HIU14197.1"/>
    <property type="molecule type" value="Genomic_DNA"/>
</dbReference>
<dbReference type="SUPFAM" id="SSF52540">
    <property type="entry name" value="P-loop containing nucleoside triphosphate hydrolases"/>
    <property type="match status" value="1"/>
</dbReference>
<name>A0A9D1HQR3_9FIRM</name>
<comment type="caution">
    <text evidence="1">The sequence shown here is derived from an EMBL/GenBank/DDBJ whole genome shotgun (WGS) entry which is preliminary data.</text>
</comment>
<organism evidence="1 2">
    <name type="scientific">Candidatus Fimiplasma intestinipullorum</name>
    <dbReference type="NCBI Taxonomy" id="2840825"/>
    <lineage>
        <taxon>Bacteria</taxon>
        <taxon>Bacillati</taxon>
        <taxon>Bacillota</taxon>
        <taxon>Clostridia</taxon>
        <taxon>Eubacteriales</taxon>
        <taxon>Candidatus Fimiplasma</taxon>
    </lineage>
</organism>
<evidence type="ECO:0000313" key="2">
    <source>
        <dbReference type="Proteomes" id="UP000824175"/>
    </source>
</evidence>
<sequence>MEYKIIVPTGYMGSGSSAMTDLVSEYAGYEAKKGSFEYVFLHCPNGLFDLEDKLLVGNTALRSDEAIRSFQKEMQKLYSKKYYWVGHYREIIGPQFMQAVEKLVDQLVMYRSDFYWYVQEDTSAKMVVQLIIKRLVEAISLHHIKMKKPLLYPQVWLSYPTEAEFYQAAHDFIYQILNAIGHQDGHIILDQLLLPHNLYRVDRYFDEDLYAFVIDRDPRDVFIINKYIWTAQNAVVPYETDPLRFCEQYKRIRASEKKTDSAKVHRFHFEDLIYDYEKSVERLEKILGLTEADHIRPRTSFKPEISINNTQLFLNPKYQAEAQIIERELKEYLYPFPFARQSDEKQVF</sequence>
<dbReference type="AlphaFoldDB" id="A0A9D1HQR3"/>
<dbReference type="InterPro" id="IPR027417">
    <property type="entry name" value="P-loop_NTPase"/>
</dbReference>
<gene>
    <name evidence="1" type="ORF">IAD15_09035</name>
</gene>
<dbReference type="Gene3D" id="3.40.50.300">
    <property type="entry name" value="P-loop containing nucleotide triphosphate hydrolases"/>
    <property type="match status" value="1"/>
</dbReference>